<name>A0A173LL11_9ACTN</name>
<dbReference type="Pfam" id="PF03575">
    <property type="entry name" value="Peptidase_S51"/>
    <property type="match status" value="1"/>
</dbReference>
<dbReference type="GO" id="GO:0008236">
    <property type="term" value="F:serine-type peptidase activity"/>
    <property type="evidence" value="ECO:0007669"/>
    <property type="project" value="UniProtKB-KW"/>
</dbReference>
<keyword evidence="2" id="KW-0645">Protease</keyword>
<sequence>MKLLLTSLGIGAVPGFVEGATGRASEGLHLGFIWDAAAAEAEDPEGQWQLDRLEALGFKATRILAADATSAANFARTLSQLDVVYVAGGNSFALLAALRDNGAGLALVEAVRAGLPYIGMSAGSVVAGSDLEPITLLDDPRVAPTLENYEGMGMIQQVVVPHADGKLTHYPRSIFERIDREYGSRLPLLYLDDDEALLVSGGSIRVVESP</sequence>
<protein>
    <submittedName>
        <fullName evidence="5">Putative peptidase</fullName>
    </submittedName>
</protein>
<dbReference type="InterPro" id="IPR005320">
    <property type="entry name" value="Peptidase_S51"/>
</dbReference>
<accession>A0A173LL11</accession>
<evidence type="ECO:0000313" key="6">
    <source>
        <dbReference type="Proteomes" id="UP000186104"/>
    </source>
</evidence>
<keyword evidence="3" id="KW-0378">Hydrolase</keyword>
<comment type="similarity">
    <text evidence="1">Belongs to the peptidase S51 family.</text>
</comment>
<keyword evidence="4" id="KW-0720">Serine protease</keyword>
<dbReference type="AlphaFoldDB" id="A0A173LL11"/>
<dbReference type="OrthoDB" id="3373764at2"/>
<dbReference type="RefSeq" id="WP_067471204.1">
    <property type="nucleotide sequence ID" value="NZ_CP015961.1"/>
</dbReference>
<dbReference type="EMBL" id="CP015961">
    <property type="protein sequence ID" value="ANI92399.1"/>
    <property type="molecule type" value="Genomic_DNA"/>
</dbReference>
<evidence type="ECO:0000256" key="4">
    <source>
        <dbReference type="ARBA" id="ARBA00022825"/>
    </source>
</evidence>
<proteinExistence type="inferred from homology"/>
<evidence type="ECO:0000256" key="3">
    <source>
        <dbReference type="ARBA" id="ARBA00022801"/>
    </source>
</evidence>
<keyword evidence="6" id="KW-1185">Reference proteome</keyword>
<organism evidence="5 6">
    <name type="scientific">Dietzia timorensis</name>
    <dbReference type="NCBI Taxonomy" id="499555"/>
    <lineage>
        <taxon>Bacteria</taxon>
        <taxon>Bacillati</taxon>
        <taxon>Actinomycetota</taxon>
        <taxon>Actinomycetes</taxon>
        <taxon>Mycobacteriales</taxon>
        <taxon>Dietziaceae</taxon>
        <taxon>Dietzia</taxon>
    </lineage>
</organism>
<gene>
    <name evidence="5" type="ORF">BJL86_1622</name>
</gene>
<evidence type="ECO:0000313" key="5">
    <source>
        <dbReference type="EMBL" id="ANI92399.1"/>
    </source>
</evidence>
<evidence type="ECO:0000256" key="2">
    <source>
        <dbReference type="ARBA" id="ARBA00022670"/>
    </source>
</evidence>
<dbReference type="Proteomes" id="UP000186104">
    <property type="component" value="Chromosome"/>
</dbReference>
<reference evidence="5 6" key="1">
    <citation type="submission" date="2016-06" db="EMBL/GenBank/DDBJ databases">
        <title>Complete genome sequence of a saline-alkali tolerant type strain Dietzia timorensis ID05-A0528T.</title>
        <authorList>
            <person name="Wu X."/>
        </authorList>
    </citation>
    <scope>NUCLEOTIDE SEQUENCE [LARGE SCALE GENOMIC DNA]</scope>
    <source>
        <strain evidence="5 6">ID05-A0528</strain>
    </source>
</reference>
<dbReference type="CDD" id="cd03129">
    <property type="entry name" value="GAT1_Peptidase_E_like"/>
    <property type="match status" value="1"/>
</dbReference>
<dbReference type="PANTHER" id="PTHR20842:SF0">
    <property type="entry name" value="ALPHA-ASPARTYL DIPEPTIDASE"/>
    <property type="match status" value="1"/>
</dbReference>
<dbReference type="SUPFAM" id="SSF52317">
    <property type="entry name" value="Class I glutamine amidotransferase-like"/>
    <property type="match status" value="1"/>
</dbReference>
<dbReference type="PANTHER" id="PTHR20842">
    <property type="entry name" value="PROTEASE S51 ALPHA-ASPARTYL DIPEPTIDASE"/>
    <property type="match status" value="1"/>
</dbReference>
<dbReference type="InterPro" id="IPR029062">
    <property type="entry name" value="Class_I_gatase-like"/>
</dbReference>
<evidence type="ECO:0000256" key="1">
    <source>
        <dbReference type="ARBA" id="ARBA00006534"/>
    </source>
</evidence>
<dbReference type="GO" id="GO:0006508">
    <property type="term" value="P:proteolysis"/>
    <property type="evidence" value="ECO:0007669"/>
    <property type="project" value="UniProtKB-KW"/>
</dbReference>
<dbReference type="KEGG" id="dtm:BJL86_1622"/>
<dbReference type="Gene3D" id="3.40.50.880">
    <property type="match status" value="1"/>
</dbReference>